<evidence type="ECO:0000313" key="3">
    <source>
        <dbReference type="EMBL" id="KAK0414826.1"/>
    </source>
</evidence>
<keyword evidence="2" id="KW-0472">Membrane</keyword>
<evidence type="ECO:0000256" key="1">
    <source>
        <dbReference type="SAM" id="MobiDB-lite"/>
    </source>
</evidence>
<dbReference type="Proteomes" id="UP001175271">
    <property type="component" value="Unassembled WGS sequence"/>
</dbReference>
<keyword evidence="2" id="KW-0812">Transmembrane</keyword>
<evidence type="ECO:0000313" key="4">
    <source>
        <dbReference type="Proteomes" id="UP001175271"/>
    </source>
</evidence>
<sequence>MKHTSTLSREDLEKGFSAVLIIIIVCAVIDSFIISAVAGCIYCYIARKNQQGVVIGCRVGTPSYQLSILDNLEAALRGGVHEEVKFCCDRQCHHVTDSLPPQRPLRRKPHFIHPAQTESLDLRNDESGGGCEALDGGYSQRRKKR</sequence>
<evidence type="ECO:0000256" key="2">
    <source>
        <dbReference type="SAM" id="Phobius"/>
    </source>
</evidence>
<comment type="caution">
    <text evidence="3">The sequence shown here is derived from an EMBL/GenBank/DDBJ whole genome shotgun (WGS) entry which is preliminary data.</text>
</comment>
<feature type="region of interest" description="Disordered" evidence="1">
    <location>
        <begin position="116"/>
        <end position="145"/>
    </location>
</feature>
<protein>
    <submittedName>
        <fullName evidence="3">Uncharacterized protein</fullName>
    </submittedName>
</protein>
<accession>A0AA39LYE6</accession>
<organism evidence="3 4">
    <name type="scientific">Steinernema hermaphroditum</name>
    <dbReference type="NCBI Taxonomy" id="289476"/>
    <lineage>
        <taxon>Eukaryota</taxon>
        <taxon>Metazoa</taxon>
        <taxon>Ecdysozoa</taxon>
        <taxon>Nematoda</taxon>
        <taxon>Chromadorea</taxon>
        <taxon>Rhabditida</taxon>
        <taxon>Tylenchina</taxon>
        <taxon>Panagrolaimomorpha</taxon>
        <taxon>Strongyloidoidea</taxon>
        <taxon>Steinernematidae</taxon>
        <taxon>Steinernema</taxon>
    </lineage>
</organism>
<keyword evidence="2" id="KW-1133">Transmembrane helix</keyword>
<name>A0AA39LYE6_9BILA</name>
<dbReference type="EMBL" id="JAUCMV010000002">
    <property type="protein sequence ID" value="KAK0414826.1"/>
    <property type="molecule type" value="Genomic_DNA"/>
</dbReference>
<dbReference type="AlphaFoldDB" id="A0AA39LYE6"/>
<reference evidence="3" key="1">
    <citation type="submission" date="2023-06" db="EMBL/GenBank/DDBJ databases">
        <title>Genomic analysis of the entomopathogenic nematode Steinernema hermaphroditum.</title>
        <authorList>
            <person name="Schwarz E.M."/>
            <person name="Heppert J.K."/>
            <person name="Baniya A."/>
            <person name="Schwartz H.T."/>
            <person name="Tan C.-H."/>
            <person name="Antoshechkin I."/>
            <person name="Sternberg P.W."/>
            <person name="Goodrich-Blair H."/>
            <person name="Dillman A.R."/>
        </authorList>
    </citation>
    <scope>NUCLEOTIDE SEQUENCE</scope>
    <source>
        <strain evidence="3">PS9179</strain>
        <tissue evidence="3">Whole animal</tissue>
    </source>
</reference>
<feature type="transmembrane region" description="Helical" evidence="2">
    <location>
        <begin position="20"/>
        <end position="45"/>
    </location>
</feature>
<proteinExistence type="predicted"/>
<gene>
    <name evidence="3" type="ORF">QR680_011635</name>
</gene>
<keyword evidence="4" id="KW-1185">Reference proteome</keyword>